<dbReference type="GO" id="GO:0006526">
    <property type="term" value="P:L-arginine biosynthetic process"/>
    <property type="evidence" value="ECO:0007669"/>
    <property type="project" value="UniProtKB-ARBA"/>
</dbReference>
<dbReference type="GO" id="GO:0042802">
    <property type="term" value="F:identical protein binding"/>
    <property type="evidence" value="ECO:0007669"/>
    <property type="project" value="TreeGrafter"/>
</dbReference>
<dbReference type="Pfam" id="PF00202">
    <property type="entry name" value="Aminotran_3"/>
    <property type="match status" value="1"/>
</dbReference>
<dbReference type="GO" id="GO:0030170">
    <property type="term" value="F:pyridoxal phosphate binding"/>
    <property type="evidence" value="ECO:0007669"/>
    <property type="project" value="InterPro"/>
</dbReference>
<dbReference type="PANTHER" id="PTHR11986:SF113">
    <property type="entry name" value="SUCCINYLORNITHINE TRANSAMINASE"/>
    <property type="match status" value="1"/>
</dbReference>
<dbReference type="InterPro" id="IPR004636">
    <property type="entry name" value="AcOrn/SuccOrn_fam"/>
</dbReference>
<evidence type="ECO:0000256" key="4">
    <source>
        <dbReference type="ARBA" id="ARBA00022898"/>
    </source>
</evidence>
<dbReference type="Gene3D" id="3.40.640.10">
    <property type="entry name" value="Type I PLP-dependent aspartate aminotransferase-like (Major domain)"/>
    <property type="match status" value="1"/>
</dbReference>
<dbReference type="InterPro" id="IPR015422">
    <property type="entry name" value="PyrdxlP-dep_Trfase_small"/>
</dbReference>
<evidence type="ECO:0000256" key="1">
    <source>
        <dbReference type="ARBA" id="ARBA00001933"/>
    </source>
</evidence>
<dbReference type="EMBL" id="UINC01093676">
    <property type="protein sequence ID" value="SVC48287.1"/>
    <property type="molecule type" value="Genomic_DNA"/>
</dbReference>
<dbReference type="InterPro" id="IPR049704">
    <property type="entry name" value="Aminotrans_3_PPA_site"/>
</dbReference>
<dbReference type="PROSITE" id="PS00600">
    <property type="entry name" value="AA_TRANSFER_CLASS_3"/>
    <property type="match status" value="1"/>
</dbReference>
<dbReference type="FunFam" id="3.40.640.10:FF:000004">
    <property type="entry name" value="Acetylornithine aminotransferase"/>
    <property type="match status" value="1"/>
</dbReference>
<name>A0A382MKI0_9ZZZZ</name>
<dbReference type="GO" id="GO:0008483">
    <property type="term" value="F:transaminase activity"/>
    <property type="evidence" value="ECO:0007669"/>
    <property type="project" value="UniProtKB-KW"/>
</dbReference>
<evidence type="ECO:0000256" key="3">
    <source>
        <dbReference type="ARBA" id="ARBA00022679"/>
    </source>
</evidence>
<dbReference type="NCBIfam" id="NF002325">
    <property type="entry name" value="PRK01278.1"/>
    <property type="match status" value="1"/>
</dbReference>
<accession>A0A382MKI0</accession>
<gene>
    <name evidence="5" type="ORF">METZ01_LOCUS301141</name>
</gene>
<feature type="non-terminal residue" evidence="5">
    <location>
        <position position="340"/>
    </location>
</feature>
<reference evidence="5" key="1">
    <citation type="submission" date="2018-05" db="EMBL/GenBank/DDBJ databases">
        <authorList>
            <person name="Lanie J.A."/>
            <person name="Ng W.-L."/>
            <person name="Kazmierczak K.M."/>
            <person name="Andrzejewski T.M."/>
            <person name="Davidsen T.M."/>
            <person name="Wayne K.J."/>
            <person name="Tettelin H."/>
            <person name="Glass J.I."/>
            <person name="Rusch D."/>
            <person name="Podicherti R."/>
            <person name="Tsui H.-C.T."/>
            <person name="Winkler M.E."/>
        </authorList>
    </citation>
    <scope>NUCLEOTIDE SEQUENCE</scope>
</reference>
<dbReference type="InterPro" id="IPR015421">
    <property type="entry name" value="PyrdxlP-dep_Trfase_major"/>
</dbReference>
<dbReference type="Gene3D" id="3.90.1150.10">
    <property type="entry name" value="Aspartate Aminotransferase, domain 1"/>
    <property type="match status" value="1"/>
</dbReference>
<dbReference type="PANTHER" id="PTHR11986">
    <property type="entry name" value="AMINOTRANSFERASE CLASS III"/>
    <property type="match status" value="1"/>
</dbReference>
<dbReference type="CDD" id="cd00610">
    <property type="entry name" value="OAT_like"/>
    <property type="match status" value="1"/>
</dbReference>
<dbReference type="InterPro" id="IPR015424">
    <property type="entry name" value="PyrdxlP-dep_Trfase"/>
</dbReference>
<evidence type="ECO:0008006" key="6">
    <source>
        <dbReference type="Google" id="ProtNLM"/>
    </source>
</evidence>
<keyword evidence="4" id="KW-0663">Pyridoxal phosphate</keyword>
<dbReference type="AlphaFoldDB" id="A0A382MKI0"/>
<protein>
    <recommendedName>
        <fullName evidence="6">Acetylornithine transaminase</fullName>
    </recommendedName>
</protein>
<sequence>MNDITRASFDHYMMPNYAPVEVIPVQGKGSRLFDQAGREYIDLAGGIAVNALGHAHPKLVEALTEQGQKLWHVSNILANEPALVLAKQLTEATFADRVFFSNSGGEANEAALKLARRYAWNRYGEDKDEIIAFEGAFHGRSLFTVTVGGQLNYKSGFGPLPGSITHLPFNDVDALRKAISKKTCAVIVEPIQGEAGVLDADPKFLQTIRALCDEHNALMILDEVQTGVGRTGHLYAHEAYDVTPDILTTAKALGCGFPIAATLARVEVAEALEFGTHGSTFGGNPLACAVATTAFGLINTPEVLNGVKERRQWIEEGLERITEKTGCAVKVRGQGLLVGW</sequence>
<keyword evidence="2" id="KW-0032">Aminotransferase</keyword>
<dbReference type="SUPFAM" id="SSF53383">
    <property type="entry name" value="PLP-dependent transferases"/>
    <property type="match status" value="1"/>
</dbReference>
<organism evidence="5">
    <name type="scientific">marine metagenome</name>
    <dbReference type="NCBI Taxonomy" id="408172"/>
    <lineage>
        <taxon>unclassified sequences</taxon>
        <taxon>metagenomes</taxon>
        <taxon>ecological metagenomes</taxon>
    </lineage>
</organism>
<keyword evidence="3" id="KW-0808">Transferase</keyword>
<evidence type="ECO:0000256" key="2">
    <source>
        <dbReference type="ARBA" id="ARBA00022576"/>
    </source>
</evidence>
<dbReference type="PIRSF" id="PIRSF000521">
    <property type="entry name" value="Transaminase_4ab_Lys_Orn"/>
    <property type="match status" value="1"/>
</dbReference>
<dbReference type="NCBIfam" id="TIGR00707">
    <property type="entry name" value="argD"/>
    <property type="match status" value="1"/>
</dbReference>
<proteinExistence type="predicted"/>
<comment type="cofactor">
    <cofactor evidence="1">
        <name>pyridoxal 5'-phosphate</name>
        <dbReference type="ChEBI" id="CHEBI:597326"/>
    </cofactor>
</comment>
<dbReference type="NCBIfam" id="NF003468">
    <property type="entry name" value="PRK05093.1"/>
    <property type="match status" value="1"/>
</dbReference>
<dbReference type="InterPro" id="IPR005814">
    <property type="entry name" value="Aminotrans_3"/>
</dbReference>
<dbReference type="InterPro" id="IPR050103">
    <property type="entry name" value="Class-III_PLP-dep_AT"/>
</dbReference>
<evidence type="ECO:0000313" key="5">
    <source>
        <dbReference type="EMBL" id="SVC48287.1"/>
    </source>
</evidence>